<dbReference type="PANTHER" id="PTHR43309">
    <property type="entry name" value="5-OXOPROLINASE SUBUNIT C"/>
    <property type="match status" value="1"/>
</dbReference>
<comment type="caution">
    <text evidence="5">The sequence shown here is derived from an EMBL/GenBank/DDBJ whole genome shotgun (WGS) entry which is preliminary data.</text>
</comment>
<dbReference type="SMART" id="SM00797">
    <property type="entry name" value="AHS2"/>
    <property type="match status" value="1"/>
</dbReference>
<name>A0A919YY80_9BACL</name>
<evidence type="ECO:0000256" key="3">
    <source>
        <dbReference type="ARBA" id="ARBA00022840"/>
    </source>
</evidence>
<evidence type="ECO:0000313" key="6">
    <source>
        <dbReference type="Proteomes" id="UP000683139"/>
    </source>
</evidence>
<dbReference type="EMBL" id="BOSE01000011">
    <property type="protein sequence ID" value="GIP18963.1"/>
    <property type="molecule type" value="Genomic_DNA"/>
</dbReference>
<dbReference type="InterPro" id="IPR029000">
    <property type="entry name" value="Cyclophilin-like_dom_sf"/>
</dbReference>
<sequence length="330" mass="36088">MAIEVIKPGMMASIQDRGRYGYQKYGVNVNGAMDEGSARVANLLVGNDEGAAVLELTLAGATLLFTDDHMIAICGGNMTPYMNNAAVPMWQPVLVSKGSTLTFAQYKSGCRVYVAIAGGFELRKVLGSYSTNMRGQLGGYNGRVLRSGDVLQSKSFDVHSSCAKLWKRLKDESGLSFNAQHFAVALEETATIRYIPGPDYELLTADSKRKWNSSIWRVDVQSDRMGYRLQGEQLELHDRAELISEGTVQGLIQLPANGQPIVLLSDRQTTGGYPKIAIVATVDIPVFGQLKPGDSLRFAAVTHQDAERLLLEYEQDMALLKTAMKLKCLA</sequence>
<evidence type="ECO:0000256" key="2">
    <source>
        <dbReference type="ARBA" id="ARBA00022801"/>
    </source>
</evidence>
<dbReference type="InterPro" id="IPR003778">
    <property type="entry name" value="CT_A_B"/>
</dbReference>
<dbReference type="NCBIfam" id="TIGR00724">
    <property type="entry name" value="urea_amlyse_rel"/>
    <property type="match status" value="1"/>
</dbReference>
<dbReference type="Pfam" id="PF02626">
    <property type="entry name" value="CT_A_B"/>
    <property type="match status" value="1"/>
</dbReference>
<dbReference type="InterPro" id="IPR052708">
    <property type="entry name" value="PxpC"/>
</dbReference>
<dbReference type="GO" id="GO:0005524">
    <property type="term" value="F:ATP binding"/>
    <property type="evidence" value="ECO:0007669"/>
    <property type="project" value="UniProtKB-KW"/>
</dbReference>
<dbReference type="Gene3D" id="2.40.100.10">
    <property type="entry name" value="Cyclophilin-like"/>
    <property type="match status" value="1"/>
</dbReference>
<keyword evidence="2" id="KW-0378">Hydrolase</keyword>
<reference evidence="5" key="1">
    <citation type="submission" date="2021-03" db="EMBL/GenBank/DDBJ databases">
        <title>Antimicrobial resistance genes in bacteria isolated from Japanese honey, and their potential for conferring macrolide and lincosamide resistance in the American foulbrood pathogen Paenibacillus larvae.</title>
        <authorList>
            <person name="Okamoto M."/>
            <person name="Kumagai M."/>
            <person name="Kanamori H."/>
            <person name="Takamatsu D."/>
        </authorList>
    </citation>
    <scope>NUCLEOTIDE SEQUENCE</scope>
    <source>
        <strain evidence="5">J40TS1</strain>
    </source>
</reference>
<keyword evidence="1" id="KW-0547">Nucleotide-binding</keyword>
<dbReference type="RefSeq" id="WP_213519618.1">
    <property type="nucleotide sequence ID" value="NZ_BOSE01000011.1"/>
</dbReference>
<feature type="domain" description="Carboxyltransferase" evidence="4">
    <location>
        <begin position="24"/>
        <end position="316"/>
    </location>
</feature>
<keyword evidence="3" id="KW-0067">ATP-binding</keyword>
<gene>
    <name evidence="5" type="primary">kipA</name>
    <name evidence="5" type="ORF">J40TS1_46050</name>
</gene>
<proteinExistence type="predicted"/>
<dbReference type="PANTHER" id="PTHR43309:SF5">
    <property type="entry name" value="5-OXOPROLINASE SUBUNIT C"/>
    <property type="match status" value="1"/>
</dbReference>
<dbReference type="GO" id="GO:0016787">
    <property type="term" value="F:hydrolase activity"/>
    <property type="evidence" value="ECO:0007669"/>
    <property type="project" value="UniProtKB-KW"/>
</dbReference>
<evidence type="ECO:0000259" key="4">
    <source>
        <dbReference type="SMART" id="SM00797"/>
    </source>
</evidence>
<evidence type="ECO:0000313" key="5">
    <source>
        <dbReference type="EMBL" id="GIP18963.1"/>
    </source>
</evidence>
<accession>A0A919YY80</accession>
<protein>
    <submittedName>
        <fullName evidence="5">KipI antagonist</fullName>
    </submittedName>
</protein>
<dbReference type="Proteomes" id="UP000683139">
    <property type="component" value="Unassembled WGS sequence"/>
</dbReference>
<dbReference type="SUPFAM" id="SSF50891">
    <property type="entry name" value="Cyclophilin-like"/>
    <property type="match status" value="1"/>
</dbReference>
<keyword evidence="6" id="KW-1185">Reference proteome</keyword>
<organism evidence="5 6">
    <name type="scientific">Paenibacillus montaniterrae</name>
    <dbReference type="NCBI Taxonomy" id="429341"/>
    <lineage>
        <taxon>Bacteria</taxon>
        <taxon>Bacillati</taxon>
        <taxon>Bacillota</taxon>
        <taxon>Bacilli</taxon>
        <taxon>Bacillales</taxon>
        <taxon>Paenibacillaceae</taxon>
        <taxon>Paenibacillus</taxon>
    </lineage>
</organism>
<dbReference type="AlphaFoldDB" id="A0A919YY80"/>
<evidence type="ECO:0000256" key="1">
    <source>
        <dbReference type="ARBA" id="ARBA00022741"/>
    </source>
</evidence>